<sequence length="342" mass="38344">MADNYLENQYEQYQARKAAWEKANKYGKKKTTTVNKTKPEQPFAASETDAKNKFVYIKLDAFTSGKSKGNPAACLFLNKDQQLTEEEMLSIAKDHKGFVSEVVYCSPLAENAYRLRYYSSECEVEFCGHGTIACMYNLVKSNKELQLVKEITIKTNKGDLAVYNELQSLDAVFITAPNPEYLEVKPSLADIATNLQAAVESIDQQHPVMLIDAGLRTLIVPIVNLDNILALHPDEPKLKEFCLNNDIDIILVFTNDVADKSNKIRTRVFAPKFGYLEDPATGSGNSAMGYYMLKHEMWNGQPVSIEQNGEKDLFNIVKLNTKDGKVLFGGNAVVKIDGEYHL</sequence>
<dbReference type="GO" id="GO:0005737">
    <property type="term" value="C:cytoplasm"/>
    <property type="evidence" value="ECO:0007669"/>
    <property type="project" value="TreeGrafter"/>
</dbReference>
<keyword evidence="3" id="KW-1185">Reference proteome</keyword>
<accession>A0A1M5H1M9</accession>
<proteinExistence type="predicted"/>
<dbReference type="AlphaFoldDB" id="A0A1M5H1M9"/>
<dbReference type="PANTHER" id="PTHR13774">
    <property type="entry name" value="PHENAZINE BIOSYNTHESIS PROTEIN"/>
    <property type="match status" value="1"/>
</dbReference>
<protein>
    <submittedName>
        <fullName evidence="2">Phenazine biosynthesis protein PhzF family</fullName>
    </submittedName>
</protein>
<name>A0A1M5H1M9_9BACE</name>
<organism evidence="2 3">
    <name type="scientific">Bacteroides luti</name>
    <dbReference type="NCBI Taxonomy" id="1297750"/>
    <lineage>
        <taxon>Bacteria</taxon>
        <taxon>Pseudomonadati</taxon>
        <taxon>Bacteroidota</taxon>
        <taxon>Bacteroidia</taxon>
        <taxon>Bacteroidales</taxon>
        <taxon>Bacteroidaceae</taxon>
        <taxon>Bacteroides</taxon>
    </lineage>
</organism>
<evidence type="ECO:0000313" key="2">
    <source>
        <dbReference type="EMBL" id="SHG09825.1"/>
    </source>
</evidence>
<dbReference type="Proteomes" id="UP000184509">
    <property type="component" value="Unassembled WGS sequence"/>
</dbReference>
<dbReference type="SUPFAM" id="SSF54506">
    <property type="entry name" value="Diaminopimelate epimerase-like"/>
    <property type="match status" value="1"/>
</dbReference>
<dbReference type="Pfam" id="PF02567">
    <property type="entry name" value="PhzC-PhzF"/>
    <property type="match status" value="1"/>
</dbReference>
<dbReference type="RefSeq" id="WP_083547731.1">
    <property type="nucleotide sequence ID" value="NZ_FQTV01000023.1"/>
</dbReference>
<dbReference type="InterPro" id="IPR003719">
    <property type="entry name" value="Phenazine_PhzF-like"/>
</dbReference>
<dbReference type="Gene3D" id="3.10.310.10">
    <property type="entry name" value="Diaminopimelate Epimerase, Chain A, domain 1"/>
    <property type="match status" value="2"/>
</dbReference>
<dbReference type="STRING" id="1297750.SAMN05444405_12331"/>
<reference evidence="2 3" key="1">
    <citation type="submission" date="2016-11" db="EMBL/GenBank/DDBJ databases">
        <authorList>
            <person name="Jaros S."/>
            <person name="Januszkiewicz K."/>
            <person name="Wedrychowicz H."/>
        </authorList>
    </citation>
    <scope>NUCLEOTIDE SEQUENCE [LARGE SCALE GENOMIC DNA]</scope>
    <source>
        <strain evidence="2 3">DSM 26991</strain>
    </source>
</reference>
<feature type="active site" evidence="1">
    <location>
        <position position="101"/>
    </location>
</feature>
<dbReference type="NCBIfam" id="TIGR00654">
    <property type="entry name" value="PhzF_family"/>
    <property type="match status" value="1"/>
</dbReference>
<dbReference type="EMBL" id="FQTV01000023">
    <property type="protein sequence ID" value="SHG09825.1"/>
    <property type="molecule type" value="Genomic_DNA"/>
</dbReference>
<evidence type="ECO:0000313" key="3">
    <source>
        <dbReference type="Proteomes" id="UP000184509"/>
    </source>
</evidence>
<evidence type="ECO:0000256" key="1">
    <source>
        <dbReference type="PIRSR" id="PIRSR016184-1"/>
    </source>
</evidence>
<dbReference type="OrthoDB" id="9788221at2"/>
<dbReference type="PIRSF" id="PIRSF016184">
    <property type="entry name" value="PhzC_PhzF"/>
    <property type="match status" value="1"/>
</dbReference>
<dbReference type="GO" id="GO:0016853">
    <property type="term" value="F:isomerase activity"/>
    <property type="evidence" value="ECO:0007669"/>
    <property type="project" value="TreeGrafter"/>
</dbReference>
<gene>
    <name evidence="2" type="ORF">SAMN05444405_12331</name>
</gene>